<name>I5CA70_9BACT</name>
<dbReference type="EMBL" id="AJYA01000002">
    <property type="protein sequence ID" value="EIM78722.1"/>
    <property type="molecule type" value="Genomic_DNA"/>
</dbReference>
<accession>I5CA70</accession>
<organism evidence="2 3">
    <name type="scientific">Nitritalea halalkaliphila LW7</name>
    <dbReference type="NCBI Taxonomy" id="1189621"/>
    <lineage>
        <taxon>Bacteria</taxon>
        <taxon>Pseudomonadati</taxon>
        <taxon>Bacteroidota</taxon>
        <taxon>Cytophagia</taxon>
        <taxon>Cytophagales</taxon>
        <taxon>Cyclobacteriaceae</taxon>
        <taxon>Nitritalea</taxon>
    </lineage>
</organism>
<sequence length="228" mass="24447">MKSNLTQTVGKVLVAFSFLFVLSTSSYAQSDEKFSLDVTLNSDQFFGFYPFFTGSYAVSSTLDFTFYGIQWSGGTGGAWGNWTEFGVGVSVDIAEGISFNPQIGILGGNLLSSGAGGASVLGDGFVPNLTIGIDRAKTEGELYAGFYAPGRNKAPEGGTTLSFLHYWANFGYKVSPFFSVGGHYEHLINTGGSNVESATDTYQWLGPMCSLQIQMVVLWFVLPSVLTL</sequence>
<dbReference type="Proteomes" id="UP000005551">
    <property type="component" value="Unassembled WGS sequence"/>
</dbReference>
<keyword evidence="1" id="KW-0732">Signal</keyword>
<dbReference type="InterPro" id="IPR046620">
    <property type="entry name" value="DUF6733"/>
</dbReference>
<dbReference type="Pfam" id="PF20507">
    <property type="entry name" value="DUF6733"/>
    <property type="match status" value="1"/>
</dbReference>
<proteinExistence type="predicted"/>
<dbReference type="AlphaFoldDB" id="I5CA70"/>
<evidence type="ECO:0000313" key="2">
    <source>
        <dbReference type="EMBL" id="EIM78722.1"/>
    </source>
</evidence>
<reference evidence="2 3" key="1">
    <citation type="submission" date="2012-05" db="EMBL/GenBank/DDBJ databases">
        <title>Genome sequence of Nitritalea halalkaliphila LW7.</title>
        <authorList>
            <person name="Jangir P.K."/>
            <person name="Singh A."/>
            <person name="Shivaji S."/>
            <person name="Sharma R."/>
        </authorList>
    </citation>
    <scope>NUCLEOTIDE SEQUENCE [LARGE SCALE GENOMIC DNA]</scope>
    <source>
        <strain evidence="2 3">LW7</strain>
    </source>
</reference>
<evidence type="ECO:0000313" key="3">
    <source>
        <dbReference type="Proteomes" id="UP000005551"/>
    </source>
</evidence>
<evidence type="ECO:0008006" key="4">
    <source>
        <dbReference type="Google" id="ProtNLM"/>
    </source>
</evidence>
<comment type="caution">
    <text evidence="2">The sequence shown here is derived from an EMBL/GenBank/DDBJ whole genome shotgun (WGS) entry which is preliminary data.</text>
</comment>
<dbReference type="PATRIC" id="fig|1189621.3.peg.330"/>
<feature type="signal peptide" evidence="1">
    <location>
        <begin position="1"/>
        <end position="28"/>
    </location>
</feature>
<protein>
    <recommendedName>
        <fullName evidence="4">Outer membrane protein beta-barrel domain-containing protein</fullName>
    </recommendedName>
</protein>
<gene>
    <name evidence="2" type="ORF">A3SI_01571</name>
</gene>
<feature type="chain" id="PRO_5003700394" description="Outer membrane protein beta-barrel domain-containing protein" evidence="1">
    <location>
        <begin position="29"/>
        <end position="228"/>
    </location>
</feature>
<evidence type="ECO:0000256" key="1">
    <source>
        <dbReference type="SAM" id="SignalP"/>
    </source>
</evidence>
<keyword evidence="3" id="KW-1185">Reference proteome</keyword>